<gene>
    <name evidence="2" type="ORF">BD311DRAFT_465427</name>
</gene>
<name>A0A4Q9MJ31_9APHY</name>
<feature type="region of interest" description="Disordered" evidence="1">
    <location>
        <begin position="133"/>
        <end position="167"/>
    </location>
</feature>
<proteinExistence type="predicted"/>
<dbReference type="EMBL" id="ML143452">
    <property type="protein sequence ID" value="TBU26021.1"/>
    <property type="molecule type" value="Genomic_DNA"/>
</dbReference>
<dbReference type="Proteomes" id="UP000292957">
    <property type="component" value="Unassembled WGS sequence"/>
</dbReference>
<organism evidence="2">
    <name type="scientific">Dichomitus squalens</name>
    <dbReference type="NCBI Taxonomy" id="114155"/>
    <lineage>
        <taxon>Eukaryota</taxon>
        <taxon>Fungi</taxon>
        <taxon>Dikarya</taxon>
        <taxon>Basidiomycota</taxon>
        <taxon>Agaricomycotina</taxon>
        <taxon>Agaricomycetes</taxon>
        <taxon>Polyporales</taxon>
        <taxon>Polyporaceae</taxon>
        <taxon>Dichomitus</taxon>
    </lineage>
</organism>
<protein>
    <submittedName>
        <fullName evidence="2">Uncharacterized protein</fullName>
    </submittedName>
</protein>
<reference evidence="2" key="1">
    <citation type="submission" date="2019-01" db="EMBL/GenBank/DDBJ databases">
        <title>Draft genome sequences of three monokaryotic isolates of the white-rot basidiomycete fungus Dichomitus squalens.</title>
        <authorList>
            <consortium name="DOE Joint Genome Institute"/>
            <person name="Lopez S.C."/>
            <person name="Andreopoulos B."/>
            <person name="Pangilinan J."/>
            <person name="Lipzen A."/>
            <person name="Riley R."/>
            <person name="Ahrendt S."/>
            <person name="Ng V."/>
            <person name="Barry K."/>
            <person name="Daum C."/>
            <person name="Grigoriev I.V."/>
            <person name="Hilden K.S."/>
            <person name="Makela M.R."/>
            <person name="de Vries R.P."/>
        </authorList>
    </citation>
    <scope>NUCLEOTIDE SEQUENCE [LARGE SCALE GENOMIC DNA]</scope>
    <source>
        <strain evidence="2">OM18370.1</strain>
    </source>
</reference>
<dbReference type="AlphaFoldDB" id="A0A4Q9MJ31"/>
<accession>A0A4Q9MJ31</accession>
<sequence length="167" mass="18052">MSSRYVRSCSDTAMEDASSMGLGASLQQFLPSQKILLSQNSQVWCSPQRHLLPRSDIHVLHEPIFATTGGLGLMELRGIEATREPLLSVHDLASCILPLDIGISPFFHLPAGHPVPALPFTIIPSWTTQGRPNGLPNSACGGARTHAPPGSWHSRPSGPTPRCMQRM</sequence>
<evidence type="ECO:0000313" key="2">
    <source>
        <dbReference type="EMBL" id="TBU26021.1"/>
    </source>
</evidence>
<evidence type="ECO:0000256" key="1">
    <source>
        <dbReference type="SAM" id="MobiDB-lite"/>
    </source>
</evidence>